<reference evidence="5 6" key="1">
    <citation type="submission" date="2013-06" db="EMBL/GenBank/DDBJ databases">
        <title>The draft sequence of the Mycobacterium elephantis genome.</title>
        <authorList>
            <person name="Pettersson F.B."/>
            <person name="Das S."/>
            <person name="Dasgupta S."/>
            <person name="Bhattacharya A."/>
            <person name="Kirsebom L.A."/>
        </authorList>
    </citation>
    <scope>NUCLEOTIDE SEQUENCE [LARGE SCALE GENOMIC DNA]</scope>
    <source>
        <strain evidence="5 6">DSM 44368</strain>
    </source>
</reference>
<dbReference type="AlphaFoldDB" id="A0A439DT26"/>
<sequence>MTSTLTEEAGSECVDDPADNDRITRRRRGIQWSRVVAYGVVPGLVMVSALGAGYAKWLNASASFSPSARVESVQAATDGTNAILSYRFDTVEQDLAAATDRLTGDFKDSYTSLINEVVIPGAEEQKISATTRIAAAAPVSVSANHAVVLVFVNQTTTIGTDPPTDTPSSVRVSLDNIDGRWLISGFEPV</sequence>
<evidence type="ECO:0000256" key="3">
    <source>
        <dbReference type="SAM" id="MobiDB-lite"/>
    </source>
</evidence>
<evidence type="ECO:0008006" key="7">
    <source>
        <dbReference type="Google" id="ProtNLM"/>
    </source>
</evidence>
<evidence type="ECO:0000256" key="1">
    <source>
        <dbReference type="ARBA" id="ARBA00004370"/>
    </source>
</evidence>
<keyword evidence="4" id="KW-1133">Transmembrane helix</keyword>
<keyword evidence="2 4" id="KW-0472">Membrane</keyword>
<feature type="transmembrane region" description="Helical" evidence="4">
    <location>
        <begin position="35"/>
        <end position="57"/>
    </location>
</feature>
<feature type="region of interest" description="Disordered" evidence="3">
    <location>
        <begin position="1"/>
        <end position="20"/>
    </location>
</feature>
<gene>
    <name evidence="5" type="ORF">MELE44368_20755</name>
</gene>
<evidence type="ECO:0000313" key="6">
    <source>
        <dbReference type="Proteomes" id="UP000287177"/>
    </source>
</evidence>
<keyword evidence="6" id="KW-1185">Reference proteome</keyword>
<organism evidence="5 6">
    <name type="scientific">Mycolicibacterium elephantis DSM 44368</name>
    <dbReference type="NCBI Taxonomy" id="1335622"/>
    <lineage>
        <taxon>Bacteria</taxon>
        <taxon>Bacillati</taxon>
        <taxon>Actinomycetota</taxon>
        <taxon>Actinomycetes</taxon>
        <taxon>Mycobacteriales</taxon>
        <taxon>Mycobacteriaceae</taxon>
        <taxon>Mycolicibacterium</taxon>
    </lineage>
</organism>
<dbReference type="PANTHER" id="PTHR37042">
    <property type="entry name" value="OUTER MEMBRANE PROTEIN RV1973"/>
    <property type="match status" value="1"/>
</dbReference>
<protein>
    <recommendedName>
        <fullName evidence="7">Twin-arginine translocation pathway signal</fullName>
    </recommendedName>
</protein>
<evidence type="ECO:0000256" key="4">
    <source>
        <dbReference type="SAM" id="Phobius"/>
    </source>
</evidence>
<name>A0A439DT26_9MYCO</name>
<keyword evidence="4" id="KW-0812">Transmembrane</keyword>
<dbReference type="GO" id="GO:0016020">
    <property type="term" value="C:membrane"/>
    <property type="evidence" value="ECO:0007669"/>
    <property type="project" value="UniProtKB-SubCell"/>
</dbReference>
<evidence type="ECO:0000313" key="5">
    <source>
        <dbReference type="EMBL" id="RWA19495.1"/>
    </source>
</evidence>
<dbReference type="PANTHER" id="PTHR37042:SF4">
    <property type="entry name" value="OUTER MEMBRANE PROTEIN RV1973"/>
    <property type="match status" value="1"/>
</dbReference>
<proteinExistence type="predicted"/>
<dbReference type="EMBL" id="ATDN01000018">
    <property type="protein sequence ID" value="RWA19495.1"/>
    <property type="molecule type" value="Genomic_DNA"/>
</dbReference>
<dbReference type="Proteomes" id="UP000287177">
    <property type="component" value="Unassembled WGS sequence"/>
</dbReference>
<evidence type="ECO:0000256" key="2">
    <source>
        <dbReference type="ARBA" id="ARBA00023136"/>
    </source>
</evidence>
<feature type="compositionally biased region" description="Acidic residues" evidence="3">
    <location>
        <begin position="9"/>
        <end position="18"/>
    </location>
</feature>
<accession>A0A439DT26</accession>
<comment type="caution">
    <text evidence="5">The sequence shown here is derived from an EMBL/GenBank/DDBJ whole genome shotgun (WGS) entry which is preliminary data.</text>
</comment>
<comment type="subcellular location">
    <subcellularLocation>
        <location evidence="1">Membrane</location>
    </subcellularLocation>
</comment>